<dbReference type="InterPro" id="IPR029058">
    <property type="entry name" value="AB_hydrolase_fold"/>
</dbReference>
<dbReference type="Pfam" id="PF20434">
    <property type="entry name" value="BD-FAE"/>
    <property type="match status" value="1"/>
</dbReference>
<dbReference type="InterPro" id="IPR049492">
    <property type="entry name" value="BD-FAE-like_dom"/>
</dbReference>
<dbReference type="GO" id="GO:0016787">
    <property type="term" value="F:hydrolase activity"/>
    <property type="evidence" value="ECO:0007669"/>
    <property type="project" value="UniProtKB-KW"/>
</dbReference>
<feature type="domain" description="BD-FAE-like" evidence="1">
    <location>
        <begin position="157"/>
        <end position="322"/>
    </location>
</feature>
<sequence>MNRLLTAIVSSGLDVDEARLEQVLAEATASRGWGFRMVTLLPDETPADVLRRAAAPTSEASAVLVLPGEGVDLELEADSFSTDQGRTRPPIIRFDLGARDRDPSTALLHHVRGLGLDGLPFVVNSAVAAALHPARRVHYGPDAEQYGEWREPVNAAGSGAPPLAVLIHGGFYRSRWQAGLMDELAVDVARRGWRSWNLEYRRPDLHGWAATLDDLRSGSARARELAGPSGGPVVLVGHSAGGQLALQLAEEAAPETVQLTVSLAGVVDLVAAHERFLGEGAVGIALGGSPSEIPELYARASPREFRERSTPWLLVQGADDSADLVEMNRRLSRSVALGQPELLEAPGHHFSVIDPRAPIWEATWARVLDLVEA</sequence>
<dbReference type="AlphaFoldDB" id="A0AA42BT02"/>
<protein>
    <submittedName>
        <fullName evidence="2">Alpha/beta hydrolase</fullName>
    </submittedName>
</protein>
<keyword evidence="3" id="KW-1185">Reference proteome</keyword>
<keyword evidence="2" id="KW-0378">Hydrolase</keyword>
<dbReference type="RefSeq" id="WP_259526440.1">
    <property type="nucleotide sequence ID" value="NZ_JANLCK010000003.1"/>
</dbReference>
<dbReference type="EMBL" id="JANLCK010000003">
    <property type="protein sequence ID" value="MCS5725855.1"/>
    <property type="molecule type" value="Genomic_DNA"/>
</dbReference>
<organism evidence="2 3">
    <name type="scientific">Herbiconiux oxytropis</name>
    <dbReference type="NCBI Taxonomy" id="2970915"/>
    <lineage>
        <taxon>Bacteria</taxon>
        <taxon>Bacillati</taxon>
        <taxon>Actinomycetota</taxon>
        <taxon>Actinomycetes</taxon>
        <taxon>Micrococcales</taxon>
        <taxon>Microbacteriaceae</taxon>
        <taxon>Herbiconiux</taxon>
    </lineage>
</organism>
<evidence type="ECO:0000313" key="2">
    <source>
        <dbReference type="EMBL" id="MCS5725855.1"/>
    </source>
</evidence>
<evidence type="ECO:0000313" key="3">
    <source>
        <dbReference type="Proteomes" id="UP001165587"/>
    </source>
</evidence>
<dbReference type="SUPFAM" id="SSF53474">
    <property type="entry name" value="alpha/beta-Hydrolases"/>
    <property type="match status" value="1"/>
</dbReference>
<evidence type="ECO:0000259" key="1">
    <source>
        <dbReference type="Pfam" id="PF20434"/>
    </source>
</evidence>
<name>A0AA42BT02_9MICO</name>
<dbReference type="Proteomes" id="UP001165587">
    <property type="component" value="Unassembled WGS sequence"/>
</dbReference>
<accession>A0AA42BT02</accession>
<reference evidence="2" key="1">
    <citation type="submission" date="2022-08" db="EMBL/GenBank/DDBJ databases">
        <authorList>
            <person name="Deng Y."/>
            <person name="Han X.-F."/>
            <person name="Zhang Y.-Q."/>
        </authorList>
    </citation>
    <scope>NUCLEOTIDE SEQUENCE</scope>
    <source>
        <strain evidence="2">CPCC 203407</strain>
    </source>
</reference>
<comment type="caution">
    <text evidence="2">The sequence shown here is derived from an EMBL/GenBank/DDBJ whole genome shotgun (WGS) entry which is preliminary data.</text>
</comment>
<gene>
    <name evidence="2" type="ORF">N1028_08085</name>
</gene>
<dbReference type="Gene3D" id="3.40.50.1820">
    <property type="entry name" value="alpha/beta hydrolase"/>
    <property type="match status" value="1"/>
</dbReference>
<proteinExistence type="predicted"/>